<dbReference type="InterPro" id="IPR051130">
    <property type="entry name" value="Mito_struct-func_regulator"/>
</dbReference>
<dbReference type="Ensembl" id="ENSOMYT00000027500.2">
    <property type="protein sequence ID" value="ENSOMYP00000025110.2"/>
    <property type="gene ID" value="ENSOMYG00000011827.2"/>
</dbReference>
<sequence length="326" mass="37082">MSLCHQRAADSMVEGAVQNGGIYVKLGQGLCAFNHLLPPEYVKTLHVLEDKALNRRYKEVDSLFREDFNTTPDRMFKKFDYEPIAAASLAQVHKAELQDGTPVAVKVQYIDLRDRFDGDIRTLEILLDVIKFMHPSFGFRWVLKDLKGTLAQELDFENEARNSERCAEELKHFKFVIVPKVYWDQTSKRVLTAEFCEGCKINNVEEIKRQGLSLKDTAEKLIRTFAEQIFYTGFIHADPHPGNVLVRRGPDKKAELVLLDHGLYEYLSEIDRVALCKLWRSIVLRDDTAMKRYSNSLGVKGREFFPGSGCSDGCGPPGRASNSSMP</sequence>
<dbReference type="Proteomes" id="UP000694395">
    <property type="component" value="Chromosome 32"/>
</dbReference>
<dbReference type="AlphaFoldDB" id="A0A8C7PNC4"/>
<reference evidence="3" key="2">
    <citation type="submission" date="2025-08" db="UniProtKB">
        <authorList>
            <consortium name="Ensembl"/>
        </authorList>
    </citation>
    <scope>IDENTIFICATION</scope>
</reference>
<dbReference type="CDD" id="cd13969">
    <property type="entry name" value="ADCK1-like"/>
    <property type="match status" value="1"/>
</dbReference>
<dbReference type="InterPro" id="IPR004147">
    <property type="entry name" value="ABC1_dom"/>
</dbReference>
<reference evidence="3" key="1">
    <citation type="submission" date="2020-07" db="EMBL/GenBank/DDBJ databases">
        <title>A long reads based de novo assembly of the rainbow trout Arlee double haploid line genome.</title>
        <authorList>
            <person name="Gao G."/>
            <person name="Palti Y."/>
        </authorList>
    </citation>
    <scope>NUCLEOTIDE SEQUENCE [LARGE SCALE GENOMIC DNA]</scope>
</reference>
<feature type="domain" description="ABC1 atypical kinase-like" evidence="2">
    <location>
        <begin position="48"/>
        <end position="293"/>
    </location>
</feature>
<dbReference type="InterPro" id="IPR045307">
    <property type="entry name" value="ADCK1_dom"/>
</dbReference>
<evidence type="ECO:0000259" key="2">
    <source>
        <dbReference type="Pfam" id="PF03109"/>
    </source>
</evidence>
<dbReference type="PANTHER" id="PTHR43173:SF28">
    <property type="entry name" value="AARF DOMAIN CONTAINING KINASE 5"/>
    <property type="match status" value="1"/>
</dbReference>
<keyword evidence="4" id="KW-1185">Reference proteome</keyword>
<protein>
    <submittedName>
        <fullName evidence="3">AarF domain containing kinase 5</fullName>
    </submittedName>
</protein>
<organism evidence="3 4">
    <name type="scientific">Oncorhynchus mykiss</name>
    <name type="common">Rainbow trout</name>
    <name type="synonym">Salmo gairdneri</name>
    <dbReference type="NCBI Taxonomy" id="8022"/>
    <lineage>
        <taxon>Eukaryota</taxon>
        <taxon>Metazoa</taxon>
        <taxon>Chordata</taxon>
        <taxon>Craniata</taxon>
        <taxon>Vertebrata</taxon>
        <taxon>Euteleostomi</taxon>
        <taxon>Actinopterygii</taxon>
        <taxon>Neopterygii</taxon>
        <taxon>Teleostei</taxon>
        <taxon>Protacanthopterygii</taxon>
        <taxon>Salmoniformes</taxon>
        <taxon>Salmonidae</taxon>
        <taxon>Salmoninae</taxon>
        <taxon>Oncorhynchus</taxon>
    </lineage>
</organism>
<reference evidence="3" key="3">
    <citation type="submission" date="2025-09" db="UniProtKB">
        <authorList>
            <consortium name="Ensembl"/>
        </authorList>
    </citation>
    <scope>IDENTIFICATION</scope>
</reference>
<evidence type="ECO:0000313" key="3">
    <source>
        <dbReference type="Ensembl" id="ENSOMYP00000025110.2"/>
    </source>
</evidence>
<accession>A0A8C7PNC4</accession>
<comment type="similarity">
    <text evidence="1">Belongs to the protein kinase superfamily. ADCK protein kinase family.</text>
</comment>
<gene>
    <name evidence="3" type="primary">LOC110488201</name>
</gene>
<evidence type="ECO:0000313" key="4">
    <source>
        <dbReference type="Proteomes" id="UP000694395"/>
    </source>
</evidence>
<dbReference type="SUPFAM" id="SSF56112">
    <property type="entry name" value="Protein kinase-like (PK-like)"/>
    <property type="match status" value="1"/>
</dbReference>
<dbReference type="Gene3D" id="1.10.510.10">
    <property type="entry name" value="Transferase(Phosphotransferase) domain 1"/>
    <property type="match status" value="1"/>
</dbReference>
<dbReference type="Pfam" id="PF03109">
    <property type="entry name" value="ABC1"/>
    <property type="match status" value="1"/>
</dbReference>
<dbReference type="GeneTree" id="ENSGT00940000159821"/>
<evidence type="ECO:0000256" key="1">
    <source>
        <dbReference type="ARBA" id="ARBA00009670"/>
    </source>
</evidence>
<proteinExistence type="inferred from homology"/>
<name>A0A8C7PNC4_ONCMY</name>
<dbReference type="InterPro" id="IPR011009">
    <property type="entry name" value="Kinase-like_dom_sf"/>
</dbReference>
<dbReference type="PANTHER" id="PTHR43173">
    <property type="entry name" value="ABC1 FAMILY PROTEIN"/>
    <property type="match status" value="1"/>
</dbReference>